<dbReference type="InterPro" id="IPR045621">
    <property type="entry name" value="BPD_transp_1_N"/>
</dbReference>
<feature type="domain" description="ABC transmembrane type-1" evidence="8">
    <location>
        <begin position="95"/>
        <end position="303"/>
    </location>
</feature>
<dbReference type="Pfam" id="PF00528">
    <property type="entry name" value="BPD_transp_1"/>
    <property type="match status" value="1"/>
</dbReference>
<evidence type="ECO:0000256" key="3">
    <source>
        <dbReference type="ARBA" id="ARBA00022475"/>
    </source>
</evidence>
<keyword evidence="4 7" id="KW-0812">Transmembrane</keyword>
<evidence type="ECO:0000256" key="6">
    <source>
        <dbReference type="ARBA" id="ARBA00023136"/>
    </source>
</evidence>
<feature type="transmembrane region" description="Helical" evidence="7">
    <location>
        <begin position="95"/>
        <end position="119"/>
    </location>
</feature>
<feature type="transmembrane region" description="Helical" evidence="7">
    <location>
        <begin position="238"/>
        <end position="260"/>
    </location>
</feature>
<accession>A0A0Q3L3Y0</accession>
<dbReference type="Gene3D" id="1.10.3720.10">
    <property type="entry name" value="MetI-like"/>
    <property type="match status" value="1"/>
</dbReference>
<name>A0A0Q3L3Y0_9HYPH</name>
<dbReference type="InterPro" id="IPR000515">
    <property type="entry name" value="MetI-like"/>
</dbReference>
<dbReference type="SUPFAM" id="SSF161098">
    <property type="entry name" value="MetI-like"/>
    <property type="match status" value="1"/>
</dbReference>
<comment type="caution">
    <text evidence="9">The sequence shown here is derived from an EMBL/GenBank/DDBJ whole genome shotgun (WGS) entry which is preliminary data.</text>
</comment>
<dbReference type="EMBL" id="LMAR01000023">
    <property type="protein sequence ID" value="KQK31476.1"/>
    <property type="molecule type" value="Genomic_DNA"/>
</dbReference>
<keyword evidence="2 7" id="KW-0813">Transport</keyword>
<dbReference type="STRING" id="53254.SAMN05660750_02386"/>
<dbReference type="RefSeq" id="WP_055727242.1">
    <property type="nucleotide sequence ID" value="NZ_LMAR01000023.1"/>
</dbReference>
<comment type="similarity">
    <text evidence="7">Belongs to the binding-protein-dependent transport system permease family.</text>
</comment>
<comment type="subcellular location">
    <subcellularLocation>
        <location evidence="1 7">Cell membrane</location>
        <topology evidence="1 7">Multi-pass membrane protein</topology>
    </subcellularLocation>
</comment>
<feature type="transmembrane region" description="Helical" evidence="7">
    <location>
        <begin position="280"/>
        <end position="306"/>
    </location>
</feature>
<reference evidence="9 10" key="1">
    <citation type="submission" date="2015-10" db="EMBL/GenBank/DDBJ databases">
        <title>Draft genome of Bosea thiooxidans.</title>
        <authorList>
            <person name="Wang X."/>
        </authorList>
    </citation>
    <scope>NUCLEOTIDE SEQUENCE [LARGE SCALE GENOMIC DNA]</scope>
    <source>
        <strain evidence="9 10">CGMCC 9174</strain>
    </source>
</reference>
<dbReference type="AlphaFoldDB" id="A0A0Q3L3Y0"/>
<feature type="transmembrane region" description="Helical" evidence="7">
    <location>
        <begin position="176"/>
        <end position="196"/>
    </location>
</feature>
<dbReference type="Pfam" id="PF19300">
    <property type="entry name" value="BPD_transp_1_N"/>
    <property type="match status" value="1"/>
</dbReference>
<keyword evidence="6 7" id="KW-0472">Membrane</keyword>
<evidence type="ECO:0000256" key="2">
    <source>
        <dbReference type="ARBA" id="ARBA00022448"/>
    </source>
</evidence>
<evidence type="ECO:0000256" key="7">
    <source>
        <dbReference type="RuleBase" id="RU363032"/>
    </source>
</evidence>
<gene>
    <name evidence="9" type="ORF">ARD30_03475</name>
</gene>
<sequence length="313" mass="33436">MLRYTAQRLLFAVPVIFGVLLIGFALLNLVPSDPATARAGPTASAAVITQIRSEMGLDRPLWEQFLRYVGSIMQGDLGTSLVNNMSVAEELSRSFLATLELIALCLVWAVPLAILLGVAAAVSRGGFLDRLIISGAVAGISLPVFLIGMVLLWIFGFQLQWLPFTGRGGPLWTLDGFRHAVLPSLCLGLIFVGPVARITRTSMLEVLGADHIRTARAKGLEERLIVGRHALRNAMIPVTTLIGLQIGYLMGGAIVTETIFSWPGVGRLAVGAIVANDLPVAQGAIIALALGFIAINIIVDLLYAVLDPRIQAR</sequence>
<organism evidence="9 10">
    <name type="scientific">Bosea thiooxidans</name>
    <dbReference type="NCBI Taxonomy" id="53254"/>
    <lineage>
        <taxon>Bacteria</taxon>
        <taxon>Pseudomonadati</taxon>
        <taxon>Pseudomonadota</taxon>
        <taxon>Alphaproteobacteria</taxon>
        <taxon>Hyphomicrobiales</taxon>
        <taxon>Boseaceae</taxon>
        <taxon>Bosea</taxon>
    </lineage>
</organism>
<dbReference type="GO" id="GO:0005886">
    <property type="term" value="C:plasma membrane"/>
    <property type="evidence" value="ECO:0007669"/>
    <property type="project" value="UniProtKB-SubCell"/>
</dbReference>
<evidence type="ECO:0000313" key="9">
    <source>
        <dbReference type="EMBL" id="KQK31476.1"/>
    </source>
</evidence>
<dbReference type="InterPro" id="IPR035906">
    <property type="entry name" value="MetI-like_sf"/>
</dbReference>
<protein>
    <submittedName>
        <fullName evidence="9">Peptide ABC transporter</fullName>
    </submittedName>
</protein>
<dbReference type="PANTHER" id="PTHR43163:SF6">
    <property type="entry name" value="DIPEPTIDE TRANSPORT SYSTEM PERMEASE PROTEIN DPPB-RELATED"/>
    <property type="match status" value="1"/>
</dbReference>
<dbReference type="PANTHER" id="PTHR43163">
    <property type="entry name" value="DIPEPTIDE TRANSPORT SYSTEM PERMEASE PROTEIN DPPB-RELATED"/>
    <property type="match status" value="1"/>
</dbReference>
<evidence type="ECO:0000256" key="4">
    <source>
        <dbReference type="ARBA" id="ARBA00022692"/>
    </source>
</evidence>
<feature type="transmembrane region" description="Helical" evidence="7">
    <location>
        <begin position="131"/>
        <end position="156"/>
    </location>
</feature>
<proteinExistence type="inferred from homology"/>
<keyword evidence="5 7" id="KW-1133">Transmembrane helix</keyword>
<dbReference type="CDD" id="cd06261">
    <property type="entry name" value="TM_PBP2"/>
    <property type="match status" value="1"/>
</dbReference>
<dbReference type="Proteomes" id="UP000051562">
    <property type="component" value="Unassembled WGS sequence"/>
</dbReference>
<keyword evidence="10" id="KW-1185">Reference proteome</keyword>
<evidence type="ECO:0000313" key="10">
    <source>
        <dbReference type="Proteomes" id="UP000051562"/>
    </source>
</evidence>
<dbReference type="PROSITE" id="PS50928">
    <property type="entry name" value="ABC_TM1"/>
    <property type="match status" value="1"/>
</dbReference>
<evidence type="ECO:0000256" key="5">
    <source>
        <dbReference type="ARBA" id="ARBA00022989"/>
    </source>
</evidence>
<evidence type="ECO:0000256" key="1">
    <source>
        <dbReference type="ARBA" id="ARBA00004651"/>
    </source>
</evidence>
<dbReference type="GO" id="GO:0055085">
    <property type="term" value="P:transmembrane transport"/>
    <property type="evidence" value="ECO:0007669"/>
    <property type="project" value="InterPro"/>
</dbReference>
<evidence type="ECO:0000259" key="8">
    <source>
        <dbReference type="PROSITE" id="PS50928"/>
    </source>
</evidence>
<keyword evidence="3" id="KW-1003">Cell membrane</keyword>